<evidence type="ECO:0000259" key="1">
    <source>
        <dbReference type="Pfam" id="PF05699"/>
    </source>
</evidence>
<feature type="domain" description="HAT C-terminal dimerisation" evidence="1">
    <location>
        <begin position="172"/>
        <end position="224"/>
    </location>
</feature>
<dbReference type="PANTHER" id="PTHR45749:SF35">
    <property type="entry name" value="AC-LIKE TRANSPOSASE-RELATED"/>
    <property type="match status" value="1"/>
</dbReference>
<protein>
    <submittedName>
        <fullName evidence="3">Zinc finger MYM-type protein 1</fullName>
    </submittedName>
</protein>
<evidence type="ECO:0000313" key="3">
    <source>
        <dbReference type="EMBL" id="KAK0152291.1"/>
    </source>
</evidence>
<sequence length="414" mass="47634">MNNVNFHSRAVNTVFEHREDLIECFRRIRSSSDFDDKSIKEAGGYIRLLEDPDFNFLLKLFHHIMPHVDFLSAKLQKRNIDSVHINGCIQQDSINAMVVEHSSCSDQPRKRRALEEEDHSRIAAEAYPMLNGSKLRTELSLIYGKDEFKSCCGAVDLFQLFMDNNLSDVFSETVTLLKIIITTPLSTAEAEMCFSTLKRVKIFLRNTMTQDRLNALAILTMEKKLVTEMADFNQRVIDKFASLKDRRATFLYKGLVYKLSAPPKIKFTSHHWTYHVPPDFIFPLRDDGRSCHHQYFSRTLVNDVELLAKFDPVMKDHIHKIESQASHQSYLGKHIQNELIECISGNILSTIVQEIKECKYFSLILDCTPDVSHTEQLSVVIRVVSLEEDPQVKEHFIGFLAVEETTGESLSDLI</sequence>
<evidence type="ECO:0000259" key="2">
    <source>
        <dbReference type="Pfam" id="PF14291"/>
    </source>
</evidence>
<comment type="caution">
    <text evidence="3">The sequence shown here is derived from an EMBL/GenBank/DDBJ whole genome shotgun (WGS) entry which is preliminary data.</text>
</comment>
<dbReference type="Pfam" id="PF14291">
    <property type="entry name" value="DUF4371"/>
    <property type="match status" value="1"/>
</dbReference>
<feature type="domain" description="DUF4371" evidence="2">
    <location>
        <begin position="328"/>
        <end position="411"/>
    </location>
</feature>
<gene>
    <name evidence="3" type="primary">ZMYM1_159</name>
    <name evidence="3" type="ORF">N1851_006340</name>
</gene>
<dbReference type="PANTHER" id="PTHR45749">
    <property type="match status" value="1"/>
</dbReference>
<evidence type="ECO:0000313" key="4">
    <source>
        <dbReference type="Proteomes" id="UP001174136"/>
    </source>
</evidence>
<dbReference type="EMBL" id="JAOPHQ010001133">
    <property type="protein sequence ID" value="KAK0152291.1"/>
    <property type="molecule type" value="Genomic_DNA"/>
</dbReference>
<name>A0AA47N628_MERPO</name>
<dbReference type="GO" id="GO:0046983">
    <property type="term" value="F:protein dimerization activity"/>
    <property type="evidence" value="ECO:0007669"/>
    <property type="project" value="InterPro"/>
</dbReference>
<dbReference type="Pfam" id="PF05699">
    <property type="entry name" value="Dimer_Tnp_hAT"/>
    <property type="match status" value="1"/>
</dbReference>
<dbReference type="InterPro" id="IPR025398">
    <property type="entry name" value="DUF4371"/>
</dbReference>
<dbReference type="AlphaFoldDB" id="A0AA47N628"/>
<organism evidence="3 4">
    <name type="scientific">Merluccius polli</name>
    <name type="common">Benguela hake</name>
    <name type="synonym">Merluccius cadenati</name>
    <dbReference type="NCBI Taxonomy" id="89951"/>
    <lineage>
        <taxon>Eukaryota</taxon>
        <taxon>Metazoa</taxon>
        <taxon>Chordata</taxon>
        <taxon>Craniata</taxon>
        <taxon>Vertebrata</taxon>
        <taxon>Euteleostomi</taxon>
        <taxon>Actinopterygii</taxon>
        <taxon>Neopterygii</taxon>
        <taxon>Teleostei</taxon>
        <taxon>Neoteleostei</taxon>
        <taxon>Acanthomorphata</taxon>
        <taxon>Zeiogadaria</taxon>
        <taxon>Gadariae</taxon>
        <taxon>Gadiformes</taxon>
        <taxon>Gadoidei</taxon>
        <taxon>Merlucciidae</taxon>
        <taxon>Merluccius</taxon>
    </lineage>
</organism>
<proteinExistence type="predicted"/>
<dbReference type="InterPro" id="IPR008906">
    <property type="entry name" value="HATC_C_dom"/>
</dbReference>
<keyword evidence="4" id="KW-1185">Reference proteome</keyword>
<dbReference type="Proteomes" id="UP001174136">
    <property type="component" value="Unassembled WGS sequence"/>
</dbReference>
<reference evidence="3" key="1">
    <citation type="journal article" date="2023" name="Front. Mar. Sci.">
        <title>A new Merluccius polli reference genome to investigate the effects of global change in West African waters.</title>
        <authorList>
            <person name="Mateo J.L."/>
            <person name="Blanco-Fernandez C."/>
            <person name="Garcia-Vazquez E."/>
            <person name="Machado-Schiaffino G."/>
        </authorList>
    </citation>
    <scope>NUCLEOTIDE SEQUENCE</scope>
    <source>
        <strain evidence="3">C29</strain>
        <tissue evidence="3">Fin</tissue>
    </source>
</reference>
<accession>A0AA47N628</accession>